<dbReference type="Pfam" id="PF04616">
    <property type="entry name" value="Glyco_hydro_43"/>
    <property type="match status" value="1"/>
</dbReference>
<dbReference type="SMART" id="SM00758">
    <property type="entry name" value="PA14"/>
    <property type="match status" value="1"/>
</dbReference>
<protein>
    <submittedName>
        <fullName evidence="9">Family 43 glycosylhydrolase</fullName>
    </submittedName>
</protein>
<dbReference type="GO" id="GO:0030246">
    <property type="term" value="F:carbohydrate binding"/>
    <property type="evidence" value="ECO:0007669"/>
    <property type="project" value="InterPro"/>
</dbReference>
<sequence>MKPLHTLLPLSLAMTFIASAKPQSAFHNPLYQGEDPWVIRHENSYYMCSSGPSEPTAVYVSKSPTLTERGEKVKVWEDGDNYRRVFAPELHFIQGKWYIYFCADVRSEGWKHMAVVLQANTDNPLDGFTNRGVLFTGDEHGNAQANDITVVTYKDQLYAFWGSLADKIVEGAVMAPMDSPTRITAHRKEIGLHAEGPRAILRNGKLIMTGAEGGFASKDYRLSALIYSPDAGPIDDKKSWKPLGTLLKTTDDVWGPSRASFTTSPDGKENWVMYHSKIFNADDNGMRAINIKKFTFKEDDTPDFGTAASPTSLLENPSGDPGMGELYEAEDWQLSGDAAKASTNKNFTGTGYVDGFSKKGAKATFTADVPAAGVYRVILRYANGVKVEGEQQSFPKIYPPAQSTLSLYVNGAKIKRTQFHRTTNWDVWMFQGENLQLKAGKNEIAWQNDEGDVGQVTLDSAAVAKSSTPIHGLTGSYYNNRDLTDQKLTRLDPEISFNWGNGSPDPLIENDTFSVRWEGFITPLYSETYTFHSKSDNGRRLWIDKQPVIDKWLDDYDQTYTGTIKLEAGKKYPITFEYYEDGGGANTRLEWSSESQPREVIPSGRLEPAAK</sequence>
<dbReference type="PROSITE" id="PS51175">
    <property type="entry name" value="CBM6"/>
    <property type="match status" value="1"/>
</dbReference>
<dbReference type="CDD" id="cd04083">
    <property type="entry name" value="CBM35_Lmo2446-like"/>
    <property type="match status" value="1"/>
</dbReference>
<keyword evidence="10" id="KW-1185">Reference proteome</keyword>
<evidence type="ECO:0000256" key="5">
    <source>
        <dbReference type="SAM" id="MobiDB-lite"/>
    </source>
</evidence>
<evidence type="ECO:0000256" key="6">
    <source>
        <dbReference type="SAM" id="SignalP"/>
    </source>
</evidence>
<dbReference type="PROSITE" id="PS51820">
    <property type="entry name" value="PA14"/>
    <property type="match status" value="1"/>
</dbReference>
<dbReference type="PANTHER" id="PTHR43817">
    <property type="entry name" value="GLYCOSYL HYDROLASE"/>
    <property type="match status" value="1"/>
</dbReference>
<dbReference type="InterPro" id="IPR005084">
    <property type="entry name" value="CBM6"/>
</dbReference>
<dbReference type="GO" id="GO:0004553">
    <property type="term" value="F:hydrolase activity, hydrolyzing O-glycosyl compounds"/>
    <property type="evidence" value="ECO:0007669"/>
    <property type="project" value="InterPro"/>
</dbReference>
<dbReference type="Gene3D" id="2.115.10.20">
    <property type="entry name" value="Glycosyl hydrolase domain, family 43"/>
    <property type="match status" value="1"/>
</dbReference>
<feature type="signal peptide" evidence="6">
    <location>
        <begin position="1"/>
        <end position="20"/>
    </location>
</feature>
<dbReference type="InterPro" id="IPR037524">
    <property type="entry name" value="PA14/GLEYA"/>
</dbReference>
<dbReference type="GO" id="GO:0005975">
    <property type="term" value="P:carbohydrate metabolic process"/>
    <property type="evidence" value="ECO:0007669"/>
    <property type="project" value="InterPro"/>
</dbReference>
<accession>A0A934R927</accession>
<dbReference type="Proteomes" id="UP000600139">
    <property type="component" value="Unassembled WGS sequence"/>
</dbReference>
<dbReference type="Pfam" id="PF07691">
    <property type="entry name" value="PA14"/>
    <property type="match status" value="1"/>
</dbReference>
<keyword evidence="3" id="KW-0378">Hydrolase</keyword>
<organism evidence="9 10">
    <name type="scientific">Luteolibacter yonseiensis</name>
    <dbReference type="NCBI Taxonomy" id="1144680"/>
    <lineage>
        <taxon>Bacteria</taxon>
        <taxon>Pseudomonadati</taxon>
        <taxon>Verrucomicrobiota</taxon>
        <taxon>Verrucomicrobiia</taxon>
        <taxon>Verrucomicrobiales</taxon>
        <taxon>Verrucomicrobiaceae</taxon>
        <taxon>Luteolibacter</taxon>
    </lineage>
</organism>
<feature type="region of interest" description="Disordered" evidence="5">
    <location>
        <begin position="589"/>
        <end position="611"/>
    </location>
</feature>
<keyword evidence="4" id="KW-0326">Glycosidase</keyword>
<feature type="region of interest" description="Disordered" evidence="5">
    <location>
        <begin position="302"/>
        <end position="322"/>
    </location>
</feature>
<dbReference type="InterPro" id="IPR023296">
    <property type="entry name" value="Glyco_hydro_beta-prop_sf"/>
</dbReference>
<dbReference type="SUPFAM" id="SSF49785">
    <property type="entry name" value="Galactose-binding domain-like"/>
    <property type="match status" value="1"/>
</dbReference>
<dbReference type="SUPFAM" id="SSF56988">
    <property type="entry name" value="Anthrax protective antigen"/>
    <property type="match status" value="1"/>
</dbReference>
<reference evidence="9" key="1">
    <citation type="submission" date="2021-01" db="EMBL/GenBank/DDBJ databases">
        <title>Modified the classification status of verrucomicrobia.</title>
        <authorList>
            <person name="Feng X."/>
        </authorList>
    </citation>
    <scope>NUCLEOTIDE SEQUENCE</scope>
    <source>
        <strain evidence="9">JCM 18052</strain>
    </source>
</reference>
<evidence type="ECO:0000259" key="8">
    <source>
        <dbReference type="PROSITE" id="PS51820"/>
    </source>
</evidence>
<dbReference type="PANTHER" id="PTHR43817:SF1">
    <property type="entry name" value="HYDROLASE, FAMILY 43, PUTATIVE (AFU_ORTHOLOGUE AFUA_3G01660)-RELATED"/>
    <property type="match status" value="1"/>
</dbReference>
<dbReference type="InterPro" id="IPR006710">
    <property type="entry name" value="Glyco_hydro_43"/>
</dbReference>
<evidence type="ECO:0000313" key="9">
    <source>
        <dbReference type="EMBL" id="MBK1818446.1"/>
    </source>
</evidence>
<feature type="chain" id="PRO_5036828646" evidence="6">
    <location>
        <begin position="21"/>
        <end position="611"/>
    </location>
</feature>
<feature type="domain" description="CBM6" evidence="7">
    <location>
        <begin position="325"/>
        <end position="464"/>
    </location>
</feature>
<dbReference type="RefSeq" id="WP_200353391.1">
    <property type="nucleotide sequence ID" value="NZ_BAABHZ010000002.1"/>
</dbReference>
<gene>
    <name evidence="9" type="ORF">JIN84_22700</name>
</gene>
<dbReference type="InterPro" id="IPR008979">
    <property type="entry name" value="Galactose-bd-like_sf"/>
</dbReference>
<evidence type="ECO:0000256" key="3">
    <source>
        <dbReference type="ARBA" id="ARBA00022801"/>
    </source>
</evidence>
<keyword evidence="2 6" id="KW-0732">Signal</keyword>
<name>A0A934R927_9BACT</name>
<evidence type="ECO:0000256" key="4">
    <source>
        <dbReference type="ARBA" id="ARBA00023295"/>
    </source>
</evidence>
<feature type="domain" description="PA14" evidence="8">
    <location>
        <begin position="468"/>
        <end position="605"/>
    </location>
</feature>
<proteinExistence type="inferred from homology"/>
<evidence type="ECO:0000256" key="2">
    <source>
        <dbReference type="ARBA" id="ARBA00022729"/>
    </source>
</evidence>
<evidence type="ECO:0000259" key="7">
    <source>
        <dbReference type="PROSITE" id="PS51175"/>
    </source>
</evidence>
<dbReference type="Gene3D" id="2.60.120.260">
    <property type="entry name" value="Galactose-binding domain-like"/>
    <property type="match status" value="1"/>
</dbReference>
<dbReference type="SUPFAM" id="SSF75005">
    <property type="entry name" value="Arabinanase/levansucrase/invertase"/>
    <property type="match status" value="1"/>
</dbReference>
<dbReference type="EMBL" id="JAENIK010000013">
    <property type="protein sequence ID" value="MBK1818446.1"/>
    <property type="molecule type" value="Genomic_DNA"/>
</dbReference>
<dbReference type="Pfam" id="PF16990">
    <property type="entry name" value="CBM_35"/>
    <property type="match status" value="1"/>
</dbReference>
<dbReference type="Gene3D" id="3.90.182.10">
    <property type="entry name" value="Toxin - Anthrax Protective Antigen,domain 1"/>
    <property type="match status" value="1"/>
</dbReference>
<evidence type="ECO:0000256" key="1">
    <source>
        <dbReference type="ARBA" id="ARBA00009865"/>
    </source>
</evidence>
<dbReference type="AlphaFoldDB" id="A0A934R927"/>
<evidence type="ECO:0000313" key="10">
    <source>
        <dbReference type="Proteomes" id="UP000600139"/>
    </source>
</evidence>
<comment type="similarity">
    <text evidence="1">Belongs to the glycosyl hydrolase 43 family.</text>
</comment>
<comment type="caution">
    <text evidence="9">The sequence shown here is derived from an EMBL/GenBank/DDBJ whole genome shotgun (WGS) entry which is preliminary data.</text>
</comment>
<dbReference type="InterPro" id="IPR011658">
    <property type="entry name" value="PA14_dom"/>
</dbReference>